<dbReference type="OrthoDB" id="295078at2759"/>
<accession>A0A9P0HQI0</accession>
<keyword evidence="2" id="KW-1185">Reference proteome</keyword>
<reference evidence="1" key="1">
    <citation type="submission" date="2022-01" db="EMBL/GenBank/DDBJ databases">
        <authorList>
            <person name="King R."/>
        </authorList>
    </citation>
    <scope>NUCLEOTIDE SEQUENCE</scope>
</reference>
<protein>
    <submittedName>
        <fullName evidence="1">Uncharacterized protein</fullName>
    </submittedName>
</protein>
<dbReference type="AlphaFoldDB" id="A0A9P0HQI0"/>
<sequence length="121" mass="13910">MLPWIIAQIRRGGNSYKVTATLEKCCLEIRGLEKKLSHQLSLVARLGVYPEAEGGYLIYGLRDREQPLLYCHLLWSADIHDKLKNKTGWSYLPTASLYLYVYSTADYFTIPTFPKLIRIGL</sequence>
<dbReference type="EMBL" id="OV725082">
    <property type="protein sequence ID" value="CAH1405636.1"/>
    <property type="molecule type" value="Genomic_DNA"/>
</dbReference>
<name>A0A9P0HQI0_NEZVI</name>
<organism evidence="1 2">
    <name type="scientific">Nezara viridula</name>
    <name type="common">Southern green stink bug</name>
    <name type="synonym">Cimex viridulus</name>
    <dbReference type="NCBI Taxonomy" id="85310"/>
    <lineage>
        <taxon>Eukaryota</taxon>
        <taxon>Metazoa</taxon>
        <taxon>Ecdysozoa</taxon>
        <taxon>Arthropoda</taxon>
        <taxon>Hexapoda</taxon>
        <taxon>Insecta</taxon>
        <taxon>Pterygota</taxon>
        <taxon>Neoptera</taxon>
        <taxon>Paraneoptera</taxon>
        <taxon>Hemiptera</taxon>
        <taxon>Heteroptera</taxon>
        <taxon>Panheteroptera</taxon>
        <taxon>Pentatomomorpha</taxon>
        <taxon>Pentatomoidea</taxon>
        <taxon>Pentatomidae</taxon>
        <taxon>Pentatominae</taxon>
        <taxon>Nezara</taxon>
    </lineage>
</organism>
<dbReference type="Proteomes" id="UP001152798">
    <property type="component" value="Chromosome 6"/>
</dbReference>
<evidence type="ECO:0000313" key="1">
    <source>
        <dbReference type="EMBL" id="CAH1405636.1"/>
    </source>
</evidence>
<gene>
    <name evidence="1" type="ORF">NEZAVI_LOCUS13801</name>
</gene>
<evidence type="ECO:0000313" key="2">
    <source>
        <dbReference type="Proteomes" id="UP001152798"/>
    </source>
</evidence>
<proteinExistence type="predicted"/>